<proteinExistence type="inferred from homology"/>
<keyword evidence="3" id="KW-0202">Cytokine</keyword>
<dbReference type="SUPFAM" id="SSF54117">
    <property type="entry name" value="Interleukin 8-like chemokines"/>
    <property type="match status" value="1"/>
</dbReference>
<sequence>TMTNPMRLLAALTLCCCIASMNAFSKHGCHCLWTVSKPVPLRIIRKIEMMPISGHCRWPETIITRKNGSKVCADPDDEWFKVLISRMQK</sequence>
<dbReference type="CDD" id="cd00273">
    <property type="entry name" value="Chemokine_CXC"/>
    <property type="match status" value="1"/>
</dbReference>
<dbReference type="InterPro" id="IPR036048">
    <property type="entry name" value="Interleukin_8-like_sf"/>
</dbReference>
<reference evidence="7" key="1">
    <citation type="submission" date="2025-08" db="UniProtKB">
        <authorList>
            <consortium name="Ensembl"/>
        </authorList>
    </citation>
    <scope>IDENTIFICATION</scope>
</reference>
<evidence type="ECO:0000256" key="3">
    <source>
        <dbReference type="ARBA" id="ARBA00022514"/>
    </source>
</evidence>
<feature type="chain" id="PRO_5028213281" description="Chemokine interleukin-8-like domain-containing protein" evidence="5">
    <location>
        <begin position="24"/>
        <end position="89"/>
    </location>
</feature>
<name>A0A3Q3WNB3_MOLML</name>
<dbReference type="Ensembl" id="ENSMMOT00000019642.1">
    <property type="protein sequence ID" value="ENSMMOP00000019321.1"/>
    <property type="gene ID" value="ENSMMOG00000014627.1"/>
</dbReference>
<evidence type="ECO:0000256" key="1">
    <source>
        <dbReference type="ARBA" id="ARBA00004613"/>
    </source>
</evidence>
<feature type="signal peptide" evidence="5">
    <location>
        <begin position="1"/>
        <end position="23"/>
    </location>
</feature>
<dbReference type="GO" id="GO:0008009">
    <property type="term" value="F:chemokine activity"/>
    <property type="evidence" value="ECO:0007669"/>
    <property type="project" value="InterPro"/>
</dbReference>
<dbReference type="PANTHER" id="PTHR12015">
    <property type="entry name" value="SMALL INDUCIBLE CYTOKINE A"/>
    <property type="match status" value="1"/>
</dbReference>
<feature type="domain" description="Chemokine interleukin-8-like" evidence="6">
    <location>
        <begin position="26"/>
        <end position="87"/>
    </location>
</feature>
<keyword evidence="5" id="KW-0732">Signal</keyword>
<keyword evidence="8" id="KW-1185">Reference proteome</keyword>
<dbReference type="InterPro" id="IPR001089">
    <property type="entry name" value="Chemokine_CXC"/>
</dbReference>
<dbReference type="GO" id="GO:0005615">
    <property type="term" value="C:extracellular space"/>
    <property type="evidence" value="ECO:0007669"/>
    <property type="project" value="UniProtKB-KW"/>
</dbReference>
<dbReference type="Proteomes" id="UP000261620">
    <property type="component" value="Unplaced"/>
</dbReference>
<dbReference type="PRINTS" id="PR00437">
    <property type="entry name" value="SMALLCYTKCXC"/>
</dbReference>
<dbReference type="InterPro" id="IPR039809">
    <property type="entry name" value="Chemokine_b/g/d"/>
</dbReference>
<evidence type="ECO:0000313" key="7">
    <source>
        <dbReference type="Ensembl" id="ENSMMOP00000019321.1"/>
    </source>
</evidence>
<evidence type="ECO:0000259" key="6">
    <source>
        <dbReference type="SMART" id="SM00199"/>
    </source>
</evidence>
<dbReference type="GO" id="GO:0006952">
    <property type="term" value="P:defense response"/>
    <property type="evidence" value="ECO:0007669"/>
    <property type="project" value="InterPro"/>
</dbReference>
<reference evidence="7" key="2">
    <citation type="submission" date="2025-09" db="UniProtKB">
        <authorList>
            <consortium name="Ensembl"/>
        </authorList>
    </citation>
    <scope>IDENTIFICATION</scope>
</reference>
<dbReference type="OMA" id="GCRCIRT"/>
<dbReference type="STRING" id="94237.ENSMMOP00000019321"/>
<dbReference type="PRINTS" id="PR00436">
    <property type="entry name" value="INTERLEUKIN8"/>
</dbReference>
<dbReference type="InterPro" id="IPR033899">
    <property type="entry name" value="CXC_Chemokine_domain"/>
</dbReference>
<protein>
    <recommendedName>
        <fullName evidence="6">Chemokine interleukin-8-like domain-containing protein</fullName>
    </recommendedName>
</protein>
<evidence type="ECO:0000256" key="5">
    <source>
        <dbReference type="SAM" id="SignalP"/>
    </source>
</evidence>
<comment type="subcellular location">
    <subcellularLocation>
        <location evidence="1">Secreted</location>
    </subcellularLocation>
</comment>
<dbReference type="InterPro" id="IPR001811">
    <property type="entry name" value="Chemokine_IL8-like_dom"/>
</dbReference>
<organism evidence="7 8">
    <name type="scientific">Mola mola</name>
    <name type="common">Ocean sunfish</name>
    <name type="synonym">Tetraodon mola</name>
    <dbReference type="NCBI Taxonomy" id="94237"/>
    <lineage>
        <taxon>Eukaryota</taxon>
        <taxon>Metazoa</taxon>
        <taxon>Chordata</taxon>
        <taxon>Craniata</taxon>
        <taxon>Vertebrata</taxon>
        <taxon>Euteleostomi</taxon>
        <taxon>Actinopterygii</taxon>
        <taxon>Neopterygii</taxon>
        <taxon>Teleostei</taxon>
        <taxon>Neoteleostei</taxon>
        <taxon>Acanthomorphata</taxon>
        <taxon>Eupercaria</taxon>
        <taxon>Tetraodontiformes</taxon>
        <taxon>Molidae</taxon>
        <taxon>Mola</taxon>
    </lineage>
</organism>
<dbReference type="AlphaFoldDB" id="A0A3Q3WNB3"/>
<evidence type="ECO:0000256" key="4">
    <source>
        <dbReference type="ARBA" id="ARBA00022525"/>
    </source>
</evidence>
<dbReference type="Gene3D" id="2.40.50.40">
    <property type="match status" value="1"/>
</dbReference>
<dbReference type="PANTHER" id="PTHR12015:SF203">
    <property type="entry name" value="CHEMOKINE INTERLEUKIN-8-LIKE DOMAIN-CONTAINING PROTEIN"/>
    <property type="match status" value="1"/>
</dbReference>
<dbReference type="Pfam" id="PF00048">
    <property type="entry name" value="IL8"/>
    <property type="match status" value="1"/>
</dbReference>
<dbReference type="SMART" id="SM00199">
    <property type="entry name" value="SCY"/>
    <property type="match status" value="1"/>
</dbReference>
<dbReference type="GO" id="GO:0006955">
    <property type="term" value="P:immune response"/>
    <property type="evidence" value="ECO:0007669"/>
    <property type="project" value="InterPro"/>
</dbReference>
<comment type="similarity">
    <text evidence="2">Belongs to the intercrine alpha (chemokine CxC) family.</text>
</comment>
<evidence type="ECO:0000313" key="8">
    <source>
        <dbReference type="Proteomes" id="UP000261620"/>
    </source>
</evidence>
<accession>A0A3Q3WNB3</accession>
<keyword evidence="4" id="KW-0964">Secreted</keyword>
<evidence type="ECO:0000256" key="2">
    <source>
        <dbReference type="ARBA" id="ARBA00010665"/>
    </source>
</evidence>